<accession>A0A397G3J3</accession>
<sequence length="167" mass="18613">MAPSPTEIKAIFDAIYQGGIAQNPFSQEPERLERFLSPHAEIHIVGQEFPLAIQSNSLDAVIENVARPWHNLLDPNKPSTSEVIRVIGGGSDSWAALDCKTTATTKAGKLFHGWDRVSPLMANQYRIGEPFLHEFAYLLHFDGDGKISEIKGFVDTLNIHNHLVRKQ</sequence>
<dbReference type="SUPFAM" id="SSF54427">
    <property type="entry name" value="NTF2-like"/>
    <property type="match status" value="1"/>
</dbReference>
<evidence type="ECO:0008006" key="3">
    <source>
        <dbReference type="Google" id="ProtNLM"/>
    </source>
</evidence>
<dbReference type="AlphaFoldDB" id="A0A397G3J3"/>
<dbReference type="Proteomes" id="UP000215305">
    <property type="component" value="Unassembled WGS sequence"/>
</dbReference>
<name>A0A397G3J3_ASPTH</name>
<dbReference type="STRING" id="41047.A0A397G3J3"/>
<evidence type="ECO:0000313" key="2">
    <source>
        <dbReference type="Proteomes" id="UP000215305"/>
    </source>
</evidence>
<dbReference type="OrthoDB" id="10264449at2759"/>
<gene>
    <name evidence="1" type="ORF">CDV56_101587</name>
</gene>
<proteinExistence type="predicted"/>
<reference evidence="1" key="1">
    <citation type="submission" date="2018-08" db="EMBL/GenBank/DDBJ databases">
        <title>Draft genome sequence of azole-resistant Aspergillus thermomutatus (Neosartorya pseudofischeri) strain HMR AF 39, isolated from a human nasal aspirate.</title>
        <authorList>
            <person name="Parent-Michaud M."/>
            <person name="Dufresne P.J."/>
            <person name="Fournier E."/>
            <person name="Martineau C."/>
            <person name="Moreira S."/>
            <person name="Perkins V."/>
            <person name="De Repentigny L."/>
            <person name="Dufresne S.F."/>
        </authorList>
    </citation>
    <scope>NUCLEOTIDE SEQUENCE [LARGE SCALE GENOMIC DNA]</scope>
    <source>
        <strain evidence="1">HMR AF 39</strain>
    </source>
</reference>
<dbReference type="EMBL" id="NKHU02000297">
    <property type="protein sequence ID" value="RHZ45197.1"/>
    <property type="molecule type" value="Genomic_DNA"/>
</dbReference>
<comment type="caution">
    <text evidence="1">The sequence shown here is derived from an EMBL/GenBank/DDBJ whole genome shotgun (WGS) entry which is preliminary data.</text>
</comment>
<organism evidence="1 2">
    <name type="scientific">Aspergillus thermomutatus</name>
    <name type="common">Neosartorya pseudofischeri</name>
    <dbReference type="NCBI Taxonomy" id="41047"/>
    <lineage>
        <taxon>Eukaryota</taxon>
        <taxon>Fungi</taxon>
        <taxon>Dikarya</taxon>
        <taxon>Ascomycota</taxon>
        <taxon>Pezizomycotina</taxon>
        <taxon>Eurotiomycetes</taxon>
        <taxon>Eurotiomycetidae</taxon>
        <taxon>Eurotiales</taxon>
        <taxon>Aspergillaceae</taxon>
        <taxon>Aspergillus</taxon>
        <taxon>Aspergillus subgen. Fumigati</taxon>
    </lineage>
</organism>
<dbReference type="RefSeq" id="XP_026610627.1">
    <property type="nucleotide sequence ID" value="XM_026755206.1"/>
</dbReference>
<keyword evidence="2" id="KW-1185">Reference proteome</keyword>
<protein>
    <recommendedName>
        <fullName evidence="3">SnoaL-like domain-containing protein</fullName>
    </recommendedName>
</protein>
<evidence type="ECO:0000313" key="1">
    <source>
        <dbReference type="EMBL" id="RHZ45197.1"/>
    </source>
</evidence>
<dbReference type="VEuPathDB" id="FungiDB:CDV56_101587"/>
<dbReference type="InterPro" id="IPR032710">
    <property type="entry name" value="NTF2-like_dom_sf"/>
</dbReference>
<dbReference type="Gene3D" id="3.10.450.50">
    <property type="match status" value="1"/>
</dbReference>
<dbReference type="GeneID" id="38123561"/>